<evidence type="ECO:0000256" key="7">
    <source>
        <dbReference type="ARBA" id="ARBA00023136"/>
    </source>
</evidence>
<evidence type="ECO:0000313" key="10">
    <source>
        <dbReference type="EMBL" id="OGY91115.1"/>
    </source>
</evidence>
<dbReference type="EMBL" id="MHKM01000027">
    <property type="protein sequence ID" value="OGY91115.1"/>
    <property type="molecule type" value="Genomic_DNA"/>
</dbReference>
<name>A0A1G2BPL7_9BACT</name>
<evidence type="ECO:0000313" key="11">
    <source>
        <dbReference type="Proteomes" id="UP000178248"/>
    </source>
</evidence>
<evidence type="ECO:0000256" key="3">
    <source>
        <dbReference type="ARBA" id="ARBA00022679"/>
    </source>
</evidence>
<evidence type="ECO:0000259" key="9">
    <source>
        <dbReference type="Pfam" id="PF00535"/>
    </source>
</evidence>
<dbReference type="Pfam" id="PF00535">
    <property type="entry name" value="Glycos_transf_2"/>
    <property type="match status" value="1"/>
</dbReference>
<accession>A0A1G2BPL7</accession>
<dbReference type="GO" id="GO:0009103">
    <property type="term" value="P:lipopolysaccharide biosynthetic process"/>
    <property type="evidence" value="ECO:0007669"/>
    <property type="project" value="UniProtKB-KW"/>
</dbReference>
<dbReference type="PANTHER" id="PTHR48090:SF3">
    <property type="entry name" value="UNDECAPRENYL-PHOSPHATE 4-DEOXY-4-FORMAMIDO-L-ARABINOSE TRANSFERASE"/>
    <property type="match status" value="1"/>
</dbReference>
<organism evidence="10 11">
    <name type="scientific">Candidatus Komeilibacteria bacterium RIFCSPLOWO2_01_FULL_52_15</name>
    <dbReference type="NCBI Taxonomy" id="1798551"/>
    <lineage>
        <taxon>Bacteria</taxon>
        <taxon>Candidatus Komeiliibacteriota</taxon>
    </lineage>
</organism>
<evidence type="ECO:0000256" key="5">
    <source>
        <dbReference type="ARBA" id="ARBA00022985"/>
    </source>
</evidence>
<dbReference type="Gene3D" id="3.90.550.10">
    <property type="entry name" value="Spore Coat Polysaccharide Biosynthesis Protein SpsA, Chain A"/>
    <property type="match status" value="1"/>
</dbReference>
<keyword evidence="1" id="KW-1003">Cell membrane</keyword>
<evidence type="ECO:0000256" key="8">
    <source>
        <dbReference type="SAM" id="Phobius"/>
    </source>
</evidence>
<evidence type="ECO:0000256" key="4">
    <source>
        <dbReference type="ARBA" id="ARBA00022692"/>
    </source>
</evidence>
<reference evidence="10 11" key="1">
    <citation type="journal article" date="2016" name="Nat. Commun.">
        <title>Thousands of microbial genomes shed light on interconnected biogeochemical processes in an aquifer system.</title>
        <authorList>
            <person name="Anantharaman K."/>
            <person name="Brown C.T."/>
            <person name="Hug L.A."/>
            <person name="Sharon I."/>
            <person name="Castelle C.J."/>
            <person name="Probst A.J."/>
            <person name="Thomas B.C."/>
            <person name="Singh A."/>
            <person name="Wilkins M.J."/>
            <person name="Karaoz U."/>
            <person name="Brodie E.L."/>
            <person name="Williams K.H."/>
            <person name="Hubbard S.S."/>
            <person name="Banfield J.F."/>
        </authorList>
    </citation>
    <scope>NUCLEOTIDE SEQUENCE [LARGE SCALE GENOMIC DNA]</scope>
</reference>
<sequence length="315" mass="35774">METKPYLSLVVPIFNEEQNLPLLYEKLRALTQYEWEAIMVNDGSRDGSLGVLRGLAHGDRRVKIIDLRKNYGQTAAMAAGFDHAHGEIVIPIDADLQNDPADIPLLLAKLNDGFDVVSGWRKGRWQDRKMTRRLPSAAANWLISKTTGVVLHDYGCTLKAYRQEILKDVKLYGEMHRFIPAFAAWQGARVAEVVVGDHPRKFGKTNYNFSRTLRVMLDLITVKFIIGYATKPMHFFGRIAFASFIMSGISFLLAFYFKFVLHASFISTPLPLLTALFLILGVEFLLMGLVAEMQTRNYFETSGKRIYNIKETMNL</sequence>
<feature type="domain" description="Glycosyltransferase 2-like" evidence="9">
    <location>
        <begin position="8"/>
        <end position="169"/>
    </location>
</feature>
<keyword evidence="6 8" id="KW-1133">Transmembrane helix</keyword>
<keyword evidence="4 8" id="KW-0812">Transmembrane</keyword>
<proteinExistence type="predicted"/>
<keyword evidence="2" id="KW-0328">Glycosyltransferase</keyword>
<keyword evidence="7 8" id="KW-0472">Membrane</keyword>
<dbReference type="PANTHER" id="PTHR48090">
    <property type="entry name" value="UNDECAPRENYL-PHOSPHATE 4-DEOXY-4-FORMAMIDO-L-ARABINOSE TRANSFERASE-RELATED"/>
    <property type="match status" value="1"/>
</dbReference>
<evidence type="ECO:0000256" key="1">
    <source>
        <dbReference type="ARBA" id="ARBA00022475"/>
    </source>
</evidence>
<comment type="caution">
    <text evidence="10">The sequence shown here is derived from an EMBL/GenBank/DDBJ whole genome shotgun (WGS) entry which is preliminary data.</text>
</comment>
<protein>
    <submittedName>
        <fullName evidence="10">Glycosyl transferase</fullName>
    </submittedName>
</protein>
<dbReference type="SUPFAM" id="SSF53448">
    <property type="entry name" value="Nucleotide-diphospho-sugar transferases"/>
    <property type="match status" value="1"/>
</dbReference>
<gene>
    <name evidence="10" type="ORF">A3B30_04365</name>
</gene>
<dbReference type="CDD" id="cd04187">
    <property type="entry name" value="DPM1_like_bac"/>
    <property type="match status" value="1"/>
</dbReference>
<dbReference type="InterPro" id="IPR029044">
    <property type="entry name" value="Nucleotide-diphossugar_trans"/>
</dbReference>
<keyword evidence="3 10" id="KW-0808">Transferase</keyword>
<keyword evidence="5" id="KW-0448">Lipopolysaccharide biosynthesis</keyword>
<feature type="transmembrane region" description="Helical" evidence="8">
    <location>
        <begin position="235"/>
        <end position="257"/>
    </location>
</feature>
<dbReference type="AlphaFoldDB" id="A0A1G2BPL7"/>
<dbReference type="InterPro" id="IPR001173">
    <property type="entry name" value="Glyco_trans_2-like"/>
</dbReference>
<dbReference type="GO" id="GO:0099621">
    <property type="term" value="F:undecaprenyl-phosphate 4-deoxy-4-formamido-L-arabinose transferase activity"/>
    <property type="evidence" value="ECO:0007669"/>
    <property type="project" value="TreeGrafter"/>
</dbReference>
<dbReference type="STRING" id="1798551.A3B30_04365"/>
<dbReference type="InterPro" id="IPR050256">
    <property type="entry name" value="Glycosyltransferase_2"/>
</dbReference>
<feature type="transmembrane region" description="Helical" evidence="8">
    <location>
        <begin position="269"/>
        <end position="291"/>
    </location>
</feature>
<evidence type="ECO:0000256" key="6">
    <source>
        <dbReference type="ARBA" id="ARBA00022989"/>
    </source>
</evidence>
<dbReference type="Proteomes" id="UP000178248">
    <property type="component" value="Unassembled WGS sequence"/>
</dbReference>
<dbReference type="GO" id="GO:0005886">
    <property type="term" value="C:plasma membrane"/>
    <property type="evidence" value="ECO:0007669"/>
    <property type="project" value="TreeGrafter"/>
</dbReference>
<evidence type="ECO:0000256" key="2">
    <source>
        <dbReference type="ARBA" id="ARBA00022676"/>
    </source>
</evidence>